<keyword evidence="1" id="KW-0472">Membrane</keyword>
<organism evidence="2 3">
    <name type="scientific">Succinatimonas hippei (strain DSM 22608 / JCM 16073 / KCTC 15190 / YIT 12066)</name>
    <dbReference type="NCBI Taxonomy" id="762983"/>
    <lineage>
        <taxon>Bacteria</taxon>
        <taxon>Pseudomonadati</taxon>
        <taxon>Pseudomonadota</taxon>
        <taxon>Gammaproteobacteria</taxon>
        <taxon>Aeromonadales</taxon>
        <taxon>Succinivibrionaceae</taxon>
        <taxon>Succinatimonas</taxon>
    </lineage>
</organism>
<accession>E8LKH9</accession>
<feature type="transmembrane region" description="Helical" evidence="1">
    <location>
        <begin position="413"/>
        <end position="434"/>
    </location>
</feature>
<evidence type="ECO:0000256" key="1">
    <source>
        <dbReference type="SAM" id="Phobius"/>
    </source>
</evidence>
<dbReference type="GO" id="GO:0006814">
    <property type="term" value="P:sodium ion transport"/>
    <property type="evidence" value="ECO:0007669"/>
    <property type="project" value="InterPro"/>
</dbReference>
<dbReference type="eggNOG" id="COG1055">
    <property type="taxonomic scope" value="Bacteria"/>
</dbReference>
<feature type="transmembrane region" description="Helical" evidence="1">
    <location>
        <begin position="379"/>
        <end position="401"/>
    </location>
</feature>
<dbReference type="GO" id="GO:0015297">
    <property type="term" value="F:antiporter activity"/>
    <property type="evidence" value="ECO:0007669"/>
    <property type="project" value="InterPro"/>
</dbReference>
<keyword evidence="3" id="KW-1185">Reference proteome</keyword>
<feature type="transmembrane region" description="Helical" evidence="1">
    <location>
        <begin position="116"/>
        <end position="134"/>
    </location>
</feature>
<dbReference type="HOGENOM" id="CLU_590412_0_0_6"/>
<gene>
    <name evidence="2" type="ORF">HMPREF9444_01219</name>
</gene>
<protein>
    <submittedName>
        <fullName evidence="2">Citrate transporter</fullName>
    </submittedName>
</protein>
<evidence type="ECO:0000313" key="2">
    <source>
        <dbReference type="EMBL" id="EFY06966.1"/>
    </source>
</evidence>
<dbReference type="Proteomes" id="UP000018458">
    <property type="component" value="Unassembled WGS sequence"/>
</dbReference>
<feature type="transmembrane region" description="Helical" evidence="1">
    <location>
        <begin position="146"/>
        <end position="165"/>
    </location>
</feature>
<sequence>MINNNAYTFDRANIDMNRITTTLTLLFIGFLPNISYAEEALFTRLSFYGIRYEMIIFAAMLVGVAVFYNKTRQVALLGLVALCFYKYEFTDHFSVITKLFGYVDDNGNFVSGSWNTYLNLILMLPGFAILADIFERSNFPAILPRYLPSNQWTGAVLLCFVFVLSTFLDNIAAALIGCSMAAAVFGGKIHIGFAAAICAASNAGGAGSVVGDTTTTIIWIYGKDPLVIAQAFLPAIVATLIVAFFASRQQYKYAPSVAAVSDNIKINKRALTSVFLILIFAIIFNYAIELPGLGIWIAILISFFLTKVRFSVVISAYDSTVFLVALVFCAELVPIESVPDASILSTLAIGFVSAVFNNIPLTQLCLIKGGYDWPLISYAVGFGGSMIWFGSSAGVAVCGVFNKARSFMNWLRYGWHIPFAFLIGFGVYLLVLGWDPMKGNPPDQMPEPVSFSESIGNTQIHHN</sequence>
<feature type="transmembrane region" description="Helical" evidence="1">
    <location>
        <begin position="341"/>
        <end position="359"/>
    </location>
</feature>
<feature type="transmembrane region" description="Helical" evidence="1">
    <location>
        <begin position="310"/>
        <end position="329"/>
    </location>
</feature>
<dbReference type="PANTHER" id="PTHR43269:SF2">
    <property type="entry name" value="SODIUM_PROTON ANTIPORTER 1-RELATED"/>
    <property type="match status" value="1"/>
</dbReference>
<dbReference type="EMBL" id="AEVO01000061">
    <property type="protein sequence ID" value="EFY06966.1"/>
    <property type="molecule type" value="Genomic_DNA"/>
</dbReference>
<dbReference type="PANTHER" id="PTHR43269">
    <property type="entry name" value="SODIUM/PROTON ANTIPORTER 1-RELATED"/>
    <property type="match status" value="1"/>
</dbReference>
<feature type="transmembrane region" description="Helical" evidence="1">
    <location>
        <begin position="227"/>
        <end position="246"/>
    </location>
</feature>
<keyword evidence="1" id="KW-0812">Transmembrane</keyword>
<dbReference type="AlphaFoldDB" id="E8LKH9"/>
<proteinExistence type="predicted"/>
<feature type="transmembrane region" description="Helical" evidence="1">
    <location>
        <begin position="274"/>
        <end position="304"/>
    </location>
</feature>
<dbReference type="InterPro" id="IPR045016">
    <property type="entry name" value="NhaD-like"/>
</dbReference>
<evidence type="ECO:0000313" key="3">
    <source>
        <dbReference type="Proteomes" id="UP000018458"/>
    </source>
</evidence>
<dbReference type="STRING" id="762983.HMPREF9444_01219"/>
<name>E8LKH9_SUCHY</name>
<comment type="caution">
    <text evidence="2">The sequence shown here is derived from an EMBL/GenBank/DDBJ whole genome shotgun (WGS) entry which is preliminary data.</text>
</comment>
<keyword evidence="1" id="KW-1133">Transmembrane helix</keyword>
<feature type="transmembrane region" description="Helical" evidence="1">
    <location>
        <begin position="47"/>
        <end position="68"/>
    </location>
</feature>
<reference evidence="2 3" key="1">
    <citation type="submission" date="2011-01" db="EMBL/GenBank/DDBJ databases">
        <authorList>
            <person name="Weinstock G."/>
            <person name="Sodergren E."/>
            <person name="Clifton S."/>
            <person name="Fulton L."/>
            <person name="Fulton B."/>
            <person name="Courtney L."/>
            <person name="Fronick C."/>
            <person name="Harrison M."/>
            <person name="Strong C."/>
            <person name="Farmer C."/>
            <person name="Delahaunty K."/>
            <person name="Markovic C."/>
            <person name="Hall O."/>
            <person name="Minx P."/>
            <person name="Tomlinson C."/>
            <person name="Mitreva M."/>
            <person name="Hou S."/>
            <person name="Chen J."/>
            <person name="Wollam A."/>
            <person name="Pepin K.H."/>
            <person name="Johnson M."/>
            <person name="Bhonagiri V."/>
            <person name="Zhang X."/>
            <person name="Suruliraj S."/>
            <person name="Warren W."/>
            <person name="Chinwalla A."/>
            <person name="Mardis E.R."/>
            <person name="Wilson R.K."/>
        </authorList>
    </citation>
    <scope>NUCLEOTIDE SEQUENCE [LARGE SCALE GENOMIC DNA]</scope>
    <source>
        <strain evidence="3">DSM 22608 / JCM 16073 / KCTC 15190 / YIT 12066</strain>
    </source>
</reference>